<name>A0A1D8TKT1_9CYAN</name>
<dbReference type="STRING" id="1458985.BJP34_01040"/>
<dbReference type="KEGG" id="mpro:BJP34_01040"/>
<feature type="domain" description="MEKHLA" evidence="1">
    <location>
        <begin position="17"/>
        <end position="155"/>
    </location>
</feature>
<evidence type="ECO:0000259" key="1">
    <source>
        <dbReference type="Pfam" id="PF08670"/>
    </source>
</evidence>
<dbReference type="RefSeq" id="WP_070390725.1">
    <property type="nucleotide sequence ID" value="NZ_CP017599.1"/>
</dbReference>
<protein>
    <submittedName>
        <fullName evidence="2">MEKHLA domain-containing protein</fullName>
    </submittedName>
</protein>
<gene>
    <name evidence="2" type="ORF">BJP34_01040</name>
</gene>
<accession>A0A1D8TKT1</accession>
<organism evidence="2 3">
    <name type="scientific">Moorena producens PAL-8-15-08-1</name>
    <dbReference type="NCBI Taxonomy" id="1458985"/>
    <lineage>
        <taxon>Bacteria</taxon>
        <taxon>Bacillati</taxon>
        <taxon>Cyanobacteriota</taxon>
        <taxon>Cyanophyceae</taxon>
        <taxon>Coleofasciculales</taxon>
        <taxon>Coleofasciculaceae</taxon>
        <taxon>Moorena</taxon>
    </lineage>
</organism>
<dbReference type="EMBL" id="CP017599">
    <property type="protein sequence ID" value="AOW98214.1"/>
    <property type="molecule type" value="Genomic_DNA"/>
</dbReference>
<dbReference type="OrthoDB" id="9794448at2"/>
<reference evidence="3" key="1">
    <citation type="submission" date="2016-10" db="EMBL/GenBank/DDBJ databases">
        <title>Comparative genomics uncovers the prolific and rare metabolic potential of the cyanobacterial genus Moorea.</title>
        <authorList>
            <person name="Leao T."/>
            <person name="Castelao G."/>
            <person name="Korobeynikov A."/>
            <person name="Monroe E.A."/>
            <person name="Podell S."/>
            <person name="Glukhov E."/>
            <person name="Allen E."/>
            <person name="Gerwick W.H."/>
            <person name="Gerwick L."/>
        </authorList>
    </citation>
    <scope>NUCLEOTIDE SEQUENCE [LARGE SCALE GENOMIC DNA]</scope>
    <source>
        <strain evidence="3">PAL-8-15-08-1</strain>
    </source>
</reference>
<evidence type="ECO:0000313" key="3">
    <source>
        <dbReference type="Proteomes" id="UP000177870"/>
    </source>
</evidence>
<proteinExistence type="predicted"/>
<evidence type="ECO:0000313" key="2">
    <source>
        <dbReference type="EMBL" id="AOW98214.1"/>
    </source>
</evidence>
<dbReference type="Proteomes" id="UP000177870">
    <property type="component" value="Chromosome"/>
</dbReference>
<dbReference type="AlphaFoldDB" id="A0A1D8TKT1"/>
<dbReference type="InterPro" id="IPR013978">
    <property type="entry name" value="MEKHLA"/>
</dbReference>
<sequence>MNTEIQFPWQQDAVIRQSQRLINSFHHWTGRSLIDTSGSPIEIAQALFEAPFVVFSHNTESDPIYNYGNRKALELWEMDWNQLTQMPSRYSAEPMEREERLRLLNQVTSQGYISNSQGVRISSTGKRFQISDFIVWNLIDEENNYCGQGATFSQWIRIN</sequence>
<dbReference type="Pfam" id="PF08670">
    <property type="entry name" value="MEKHLA"/>
    <property type="match status" value="1"/>
</dbReference>